<reference evidence="2" key="1">
    <citation type="submission" date="2022-09" db="EMBL/GenBank/DDBJ databases">
        <title>Enrichment on poylsaccharides allowed isolation of novel metabolic and taxonomic groups of Haloarchaea.</title>
        <authorList>
            <person name="Sorokin D.Y."/>
            <person name="Elcheninov A.G."/>
            <person name="Khizhniak T.V."/>
            <person name="Kolganova T.V."/>
            <person name="Kublanov I.V."/>
        </authorList>
    </citation>
    <scope>NUCLEOTIDE SEQUENCE</scope>
    <source>
        <strain evidence="2">AArc-xg1-1</strain>
    </source>
</reference>
<evidence type="ECO:0000313" key="2">
    <source>
        <dbReference type="EMBL" id="MCU4743332.1"/>
    </source>
</evidence>
<evidence type="ECO:0000313" key="3">
    <source>
        <dbReference type="Proteomes" id="UP001321018"/>
    </source>
</evidence>
<organism evidence="2 3">
    <name type="scientific">Natronoglomus mannanivorans</name>
    <dbReference type="NCBI Taxonomy" id="2979990"/>
    <lineage>
        <taxon>Archaea</taxon>
        <taxon>Methanobacteriati</taxon>
        <taxon>Methanobacteriota</taxon>
        <taxon>Stenosarchaea group</taxon>
        <taxon>Halobacteria</taxon>
        <taxon>Halobacteriales</taxon>
        <taxon>Natrialbaceae</taxon>
        <taxon>Natronoglomus</taxon>
    </lineage>
</organism>
<gene>
    <name evidence="2" type="ORF">OB960_18250</name>
</gene>
<name>A0AAP3E3Q5_9EURY</name>
<dbReference type="RefSeq" id="WP_338005149.1">
    <property type="nucleotide sequence ID" value="NZ_JAOPKA010000014.1"/>
</dbReference>
<dbReference type="Proteomes" id="UP001321018">
    <property type="component" value="Unassembled WGS sequence"/>
</dbReference>
<accession>A0AAP3E3Q5</accession>
<feature type="compositionally biased region" description="Basic and acidic residues" evidence="1">
    <location>
        <begin position="48"/>
        <end position="59"/>
    </location>
</feature>
<protein>
    <submittedName>
        <fullName evidence="2">Uncharacterized protein</fullName>
    </submittedName>
</protein>
<feature type="region of interest" description="Disordered" evidence="1">
    <location>
        <begin position="47"/>
        <end position="87"/>
    </location>
</feature>
<comment type="caution">
    <text evidence="2">The sequence shown here is derived from an EMBL/GenBank/DDBJ whole genome shotgun (WGS) entry which is preliminary data.</text>
</comment>
<proteinExistence type="predicted"/>
<dbReference type="EMBL" id="JAOPKA010000014">
    <property type="protein sequence ID" value="MCU4743332.1"/>
    <property type="molecule type" value="Genomic_DNA"/>
</dbReference>
<evidence type="ECO:0000256" key="1">
    <source>
        <dbReference type="SAM" id="MobiDB-lite"/>
    </source>
</evidence>
<dbReference type="AlphaFoldDB" id="A0AAP3E3Q5"/>
<sequence length="133" mass="15526">MASENSSKPSAPDLPAYLQEPLERQSPDRLESIADYATELAAWKRRQRERELRQKRAEEAVDDEELESLEKREIATDPEEYEDVPTSGAYITIKETKPGYHYYYWQWRDGENWRNEYIAPVNPKQGTGSNTAQ</sequence>
<feature type="region of interest" description="Disordered" evidence="1">
    <location>
        <begin position="1"/>
        <end position="28"/>
    </location>
</feature>